<feature type="domain" description="Ionotropic glutamate receptor L-glutamate and glycine-binding" evidence="18">
    <location>
        <begin position="417"/>
        <end position="478"/>
    </location>
</feature>
<evidence type="ECO:0000256" key="8">
    <source>
        <dbReference type="ARBA" id="ARBA00023136"/>
    </source>
</evidence>
<keyword evidence="8 15" id="KW-0472">Membrane</keyword>
<evidence type="ECO:0000313" key="19">
    <source>
        <dbReference type="EMBL" id="CAH3015273.1"/>
    </source>
</evidence>
<evidence type="ECO:0000256" key="2">
    <source>
        <dbReference type="ARBA" id="ARBA00022448"/>
    </source>
</evidence>
<sequence>SGKPRIELKKKHNMYGKKKIKVSFVILAAVNLFMHVNSSEKRRITCGFIYDGSKTEYDAIKSAINHTSATSNVSIALNIFHFSSDYSLFDQAIGVFQQQNITVLIGGSQSESHACSLSTVTGIPLVRLYESVMPFNQCDKTVDMSVDHRYFAQATFDVLTSFHWRKISLVFDENRLLDAGYFYATFHKSNLAMNLVQLTNGRTNEEQRKAVLKATEEIAKVGPQVILLYTSKEITQLLLQQVPCDLKKYYTWILQGEVSLNLASLPNNVVLAFKLPYVPDAIPGINLQNFNEDITSVQVYDAVQVIYQALNKEPCLSLNESSNNQGDKDLIFNCMTKVDIAGISGPVQFDENGRRIVSRLDILNLRNNSFKKIGSWNRTKGSLFFDNMSANAVDNSSSNGNRLEGRMFRIVTIEEPPFVRATKNKDGTFQYEGYCVDLINELAKILKFKYEFYPSPDDKYGARMESGTWDGMVREILDGNADMAGAPITITEEREKVLDFSVPFMYTTEDLIMKKPSSGNKAVDLLQFMTPFENVVWVCTLATLVIISVAIFVLNYYSPYAYENETGEGTSDKISFFDSVWFALACMLQQGGDNTPRSLSGRILTGCYWFCILVWVSTYTANLAAFLTVKNAANAIKSLQDVAKTSYQVGVIESSSTAESFANTHHLPFVKIWQRIKAEETFVQNTSDGIQQVREKANFVLVGDGTKLEYIANLRPCDLMTVPGLRRAKGLAFGFPAYDPHTMDFTLAILRLHENDFLDKLKRKWWDMANECPEEQETTLSQQRMGFLNMLGVYVVMSCGIVVAFITLIAEIFWKKMKKRETKLSCFKG</sequence>
<dbReference type="EMBL" id="CALNXI010000021">
    <property type="protein sequence ID" value="CAH3015273.1"/>
    <property type="molecule type" value="Genomic_DNA"/>
</dbReference>
<evidence type="ECO:0000259" key="18">
    <source>
        <dbReference type="SMART" id="SM00918"/>
    </source>
</evidence>
<evidence type="ECO:0000259" key="17">
    <source>
        <dbReference type="SMART" id="SM00079"/>
    </source>
</evidence>
<gene>
    <name evidence="19" type="ORF">PEVE_00014523</name>
</gene>
<evidence type="ECO:0000256" key="7">
    <source>
        <dbReference type="ARBA" id="ARBA00023065"/>
    </source>
</evidence>
<dbReference type="SUPFAM" id="SSF53850">
    <property type="entry name" value="Periplasmic binding protein-like II"/>
    <property type="match status" value="1"/>
</dbReference>
<keyword evidence="5 15" id="KW-1133">Transmembrane helix</keyword>
<evidence type="ECO:0000256" key="13">
    <source>
        <dbReference type="ARBA" id="ARBA00023303"/>
    </source>
</evidence>
<evidence type="ECO:0000256" key="15">
    <source>
        <dbReference type="SAM" id="Phobius"/>
    </source>
</evidence>
<evidence type="ECO:0000256" key="12">
    <source>
        <dbReference type="ARBA" id="ARBA00023286"/>
    </source>
</evidence>
<keyword evidence="13" id="KW-0407">Ion channel</keyword>
<dbReference type="InterPro" id="IPR001638">
    <property type="entry name" value="Solute-binding_3/MltF_N"/>
</dbReference>
<feature type="non-terminal residue" evidence="19">
    <location>
        <position position="829"/>
    </location>
</feature>
<feature type="domain" description="Ionotropic glutamate receptor C-terminal" evidence="17">
    <location>
        <begin position="407"/>
        <end position="768"/>
    </location>
</feature>
<feature type="transmembrane region" description="Helical" evidence="15">
    <location>
        <begin position="20"/>
        <end position="36"/>
    </location>
</feature>
<feature type="transmembrane region" description="Helical" evidence="15">
    <location>
        <begin position="791"/>
        <end position="814"/>
    </location>
</feature>
<dbReference type="Pfam" id="PF10613">
    <property type="entry name" value="Lig_chan-Glu_bd"/>
    <property type="match status" value="1"/>
</dbReference>
<keyword evidence="11" id="KW-0628">Postsynaptic cell membrane</keyword>
<evidence type="ECO:0000313" key="20">
    <source>
        <dbReference type="Proteomes" id="UP001159427"/>
    </source>
</evidence>
<keyword evidence="6" id="KW-0770">Synapse</keyword>
<dbReference type="InterPro" id="IPR001320">
    <property type="entry name" value="Iontro_rcpt_C"/>
</dbReference>
<dbReference type="SMART" id="SM00079">
    <property type="entry name" value="PBPe"/>
    <property type="match status" value="1"/>
</dbReference>
<dbReference type="InterPro" id="IPR015683">
    <property type="entry name" value="Ionotropic_Glu_rcpt"/>
</dbReference>
<evidence type="ECO:0000259" key="16">
    <source>
        <dbReference type="SMART" id="SM00062"/>
    </source>
</evidence>
<evidence type="ECO:0000256" key="14">
    <source>
        <dbReference type="ARBA" id="ARBA00034100"/>
    </source>
</evidence>
<dbReference type="Gene3D" id="3.40.190.10">
    <property type="entry name" value="Periplasmic binding protein-like II"/>
    <property type="match status" value="2"/>
</dbReference>
<keyword evidence="2" id="KW-0813">Transport</keyword>
<proteinExistence type="predicted"/>
<keyword evidence="9" id="KW-0675">Receptor</keyword>
<feature type="non-terminal residue" evidence="19">
    <location>
        <position position="1"/>
    </location>
</feature>
<dbReference type="SUPFAM" id="SSF81324">
    <property type="entry name" value="Voltage-gated potassium channels"/>
    <property type="match status" value="1"/>
</dbReference>
<evidence type="ECO:0000256" key="11">
    <source>
        <dbReference type="ARBA" id="ARBA00023257"/>
    </source>
</evidence>
<comment type="subcellular location">
    <subcellularLocation>
        <location evidence="1">Cell membrane</location>
        <topology evidence="1">Multi-pass membrane protein</topology>
    </subcellularLocation>
    <subcellularLocation>
        <location evidence="14">Postsynaptic cell membrane</location>
    </subcellularLocation>
</comment>
<keyword evidence="20" id="KW-1185">Reference proteome</keyword>
<feature type="domain" description="Solute-binding protein family 3/N-terminal" evidence="16">
    <location>
        <begin position="407"/>
        <end position="769"/>
    </location>
</feature>
<dbReference type="Proteomes" id="UP001159427">
    <property type="component" value="Unassembled WGS sequence"/>
</dbReference>
<dbReference type="SUPFAM" id="SSF53822">
    <property type="entry name" value="Periplasmic binding protein-like I"/>
    <property type="match status" value="1"/>
</dbReference>
<evidence type="ECO:0000256" key="10">
    <source>
        <dbReference type="ARBA" id="ARBA00023180"/>
    </source>
</evidence>
<dbReference type="Pfam" id="PF00060">
    <property type="entry name" value="Lig_chan"/>
    <property type="match status" value="1"/>
</dbReference>
<keyword evidence="12" id="KW-1071">Ligand-gated ion channel</keyword>
<evidence type="ECO:0000256" key="4">
    <source>
        <dbReference type="ARBA" id="ARBA00022692"/>
    </source>
</evidence>
<keyword evidence="3" id="KW-1003">Cell membrane</keyword>
<keyword evidence="10" id="KW-0325">Glycoprotein</keyword>
<evidence type="ECO:0000256" key="6">
    <source>
        <dbReference type="ARBA" id="ARBA00023018"/>
    </source>
</evidence>
<feature type="transmembrane region" description="Helical" evidence="15">
    <location>
        <begin position="535"/>
        <end position="557"/>
    </location>
</feature>
<comment type="caution">
    <text evidence="19">The sequence shown here is derived from an EMBL/GenBank/DDBJ whole genome shotgun (WGS) entry which is preliminary data.</text>
</comment>
<organism evidence="19 20">
    <name type="scientific">Porites evermanni</name>
    <dbReference type="NCBI Taxonomy" id="104178"/>
    <lineage>
        <taxon>Eukaryota</taxon>
        <taxon>Metazoa</taxon>
        <taxon>Cnidaria</taxon>
        <taxon>Anthozoa</taxon>
        <taxon>Hexacorallia</taxon>
        <taxon>Scleractinia</taxon>
        <taxon>Fungiina</taxon>
        <taxon>Poritidae</taxon>
        <taxon>Porites</taxon>
    </lineage>
</organism>
<dbReference type="InterPro" id="IPR001828">
    <property type="entry name" value="ANF_lig-bd_rcpt"/>
</dbReference>
<accession>A0ABN8LIH5</accession>
<dbReference type="Gene3D" id="1.10.287.70">
    <property type="match status" value="1"/>
</dbReference>
<evidence type="ECO:0000256" key="5">
    <source>
        <dbReference type="ARBA" id="ARBA00022989"/>
    </source>
</evidence>
<dbReference type="InterPro" id="IPR028082">
    <property type="entry name" value="Peripla_BP_I"/>
</dbReference>
<dbReference type="Pfam" id="PF01094">
    <property type="entry name" value="ANF_receptor"/>
    <property type="match status" value="1"/>
</dbReference>
<dbReference type="SMART" id="SM00062">
    <property type="entry name" value="PBPb"/>
    <property type="match status" value="1"/>
</dbReference>
<name>A0ABN8LIH5_9CNID</name>
<dbReference type="Gene3D" id="3.40.50.2300">
    <property type="match status" value="4"/>
</dbReference>
<feature type="transmembrane region" description="Helical" evidence="15">
    <location>
        <begin position="607"/>
        <end position="629"/>
    </location>
</feature>
<dbReference type="PRINTS" id="PR00177">
    <property type="entry name" value="NMDARECEPTOR"/>
</dbReference>
<protein>
    <submittedName>
        <fullName evidence="19">Uncharacterized protein</fullName>
    </submittedName>
</protein>
<reference evidence="19 20" key="1">
    <citation type="submission" date="2022-05" db="EMBL/GenBank/DDBJ databases">
        <authorList>
            <consortium name="Genoscope - CEA"/>
            <person name="William W."/>
        </authorList>
    </citation>
    <scope>NUCLEOTIDE SEQUENCE [LARGE SCALE GENOMIC DNA]</scope>
</reference>
<evidence type="ECO:0000256" key="3">
    <source>
        <dbReference type="ARBA" id="ARBA00022475"/>
    </source>
</evidence>
<dbReference type="InterPro" id="IPR019594">
    <property type="entry name" value="Glu/Gly-bd"/>
</dbReference>
<dbReference type="SMART" id="SM00918">
    <property type="entry name" value="Lig_chan-Glu_bd"/>
    <property type="match status" value="1"/>
</dbReference>
<keyword evidence="7" id="KW-0406">Ion transport</keyword>
<dbReference type="InterPro" id="IPR001508">
    <property type="entry name" value="Iono_Glu_rcpt_met"/>
</dbReference>
<dbReference type="PANTHER" id="PTHR18966">
    <property type="entry name" value="IONOTROPIC GLUTAMATE RECEPTOR"/>
    <property type="match status" value="1"/>
</dbReference>
<keyword evidence="4 15" id="KW-0812">Transmembrane</keyword>
<evidence type="ECO:0000256" key="1">
    <source>
        <dbReference type="ARBA" id="ARBA00004651"/>
    </source>
</evidence>
<evidence type="ECO:0000256" key="9">
    <source>
        <dbReference type="ARBA" id="ARBA00023170"/>
    </source>
</evidence>